<keyword evidence="4" id="KW-0460">Magnesium</keyword>
<dbReference type="GO" id="GO:0005829">
    <property type="term" value="C:cytosol"/>
    <property type="evidence" value="ECO:0007669"/>
    <property type="project" value="TreeGrafter"/>
</dbReference>
<dbReference type="CDD" id="cd06223">
    <property type="entry name" value="PRTases_typeI"/>
    <property type="match status" value="1"/>
</dbReference>
<dbReference type="GO" id="GO:0006281">
    <property type="term" value="P:DNA repair"/>
    <property type="evidence" value="ECO:0007669"/>
    <property type="project" value="TreeGrafter"/>
</dbReference>
<dbReference type="Gene3D" id="3.40.50.1000">
    <property type="entry name" value="HAD superfamily/HAD-like"/>
    <property type="match status" value="1"/>
</dbReference>
<dbReference type="InterPro" id="IPR023214">
    <property type="entry name" value="HAD_sf"/>
</dbReference>
<evidence type="ECO:0000256" key="1">
    <source>
        <dbReference type="ARBA" id="ARBA00001946"/>
    </source>
</evidence>
<organism evidence="6 7">
    <name type="scientific">Pseudomonas soli</name>
    <dbReference type="NCBI Taxonomy" id="1306993"/>
    <lineage>
        <taxon>Bacteria</taxon>
        <taxon>Pseudomonadati</taxon>
        <taxon>Pseudomonadota</taxon>
        <taxon>Gammaproteobacteria</taxon>
        <taxon>Pseudomonadales</taxon>
        <taxon>Pseudomonadaceae</taxon>
        <taxon>Pseudomonas</taxon>
    </lineage>
</organism>
<proteinExistence type="predicted"/>
<dbReference type="Proteomes" id="UP000199221">
    <property type="component" value="Unassembled WGS sequence"/>
</dbReference>
<evidence type="ECO:0000313" key="6">
    <source>
        <dbReference type="EMBL" id="SEQ32974.1"/>
    </source>
</evidence>
<dbReference type="SUPFAM" id="SSF53271">
    <property type="entry name" value="PRTase-like"/>
    <property type="match status" value="1"/>
</dbReference>
<keyword evidence="3" id="KW-0378">Hydrolase</keyword>
<gene>
    <name evidence="6" type="ORF">SAMN05216230_102438</name>
</gene>
<protein>
    <submittedName>
        <fullName evidence="6">Phosphoglycolate phosphatase, HAD superfamily</fullName>
    </submittedName>
</protein>
<dbReference type="InterPro" id="IPR050155">
    <property type="entry name" value="HAD-like_hydrolase_sf"/>
</dbReference>
<evidence type="ECO:0000313" key="7">
    <source>
        <dbReference type="Proteomes" id="UP000199221"/>
    </source>
</evidence>
<reference evidence="6 7" key="1">
    <citation type="submission" date="2016-10" db="EMBL/GenBank/DDBJ databases">
        <authorList>
            <person name="de Groot N.N."/>
        </authorList>
    </citation>
    <scope>NUCLEOTIDE SEQUENCE [LARGE SCALE GENOMIC DNA]</scope>
    <source>
        <strain evidence="6 7">LMG 27941</strain>
    </source>
</reference>
<dbReference type="PANTHER" id="PTHR43434:SF23">
    <property type="entry name" value="PHOSPHOGLYCOLATE PHOSPHATASE"/>
    <property type="match status" value="1"/>
</dbReference>
<dbReference type="InterPro" id="IPR041492">
    <property type="entry name" value="HAD_2"/>
</dbReference>
<dbReference type="PANTHER" id="PTHR43434">
    <property type="entry name" value="PHOSPHOGLYCOLATE PHOSPHATASE"/>
    <property type="match status" value="1"/>
</dbReference>
<comment type="cofactor">
    <cofactor evidence="1">
        <name>Mg(2+)</name>
        <dbReference type="ChEBI" id="CHEBI:18420"/>
    </cofactor>
</comment>
<evidence type="ECO:0000256" key="5">
    <source>
        <dbReference type="ARBA" id="ARBA00023277"/>
    </source>
</evidence>
<dbReference type="GO" id="GO:0008967">
    <property type="term" value="F:phosphoglycolate phosphatase activity"/>
    <property type="evidence" value="ECO:0007669"/>
    <property type="project" value="TreeGrafter"/>
</dbReference>
<evidence type="ECO:0000256" key="3">
    <source>
        <dbReference type="ARBA" id="ARBA00022801"/>
    </source>
</evidence>
<dbReference type="SUPFAM" id="SSF56784">
    <property type="entry name" value="HAD-like"/>
    <property type="match status" value="1"/>
</dbReference>
<keyword evidence="2" id="KW-0479">Metal-binding</keyword>
<dbReference type="InterPro" id="IPR036412">
    <property type="entry name" value="HAD-like_sf"/>
</dbReference>
<evidence type="ECO:0000256" key="4">
    <source>
        <dbReference type="ARBA" id="ARBA00022842"/>
    </source>
</evidence>
<dbReference type="EMBL" id="FOEQ01000002">
    <property type="protein sequence ID" value="SEQ32974.1"/>
    <property type="molecule type" value="Genomic_DNA"/>
</dbReference>
<dbReference type="Gene3D" id="3.40.50.2020">
    <property type="match status" value="1"/>
</dbReference>
<dbReference type="GO" id="GO:0046872">
    <property type="term" value="F:metal ion binding"/>
    <property type="evidence" value="ECO:0007669"/>
    <property type="project" value="UniProtKB-KW"/>
</dbReference>
<dbReference type="InterPro" id="IPR029057">
    <property type="entry name" value="PRTase-like"/>
</dbReference>
<dbReference type="InterPro" id="IPR000836">
    <property type="entry name" value="PRTase_dom"/>
</dbReference>
<dbReference type="AlphaFoldDB" id="A0A1H9F4P4"/>
<sequence>MPVELILFDLDDTLLRTADLEPYRGRDFLNRQSPEYIQRLSAQFRALPGRVMYSEQQLQALQLRFPGVRLGVFTRSPRHYAETLLGLAYPNVNWATLVAYECVTRTKPSGEGVLLAMRVAGVVQTQNVWLVGDGKSDIQAAYDAGCWCALDQSTWPNPRRREDWYALERLPDAIIHSPDELMDVLGRPFDYLPVAERLRELNGQLDGERAHRFSKIGYFNPLVTAGPATQIHSLGRHFSSDARQRVIWHPVTNDIHHMKNLMVVPDYWMGAIRSFIRNVVLNNIPLLAWGMGDLVITVVPAKPGRVQRLEAMVTQIANSHAAVPMGVENLEFNPNLLMYLPGAQSHHGNGLSRTQRFENVRDYLRATPDSGVNGKHVVVIDDVATSGASLIYSEIYLRAAGAASVTLLALTKNVGIG</sequence>
<evidence type="ECO:0000256" key="2">
    <source>
        <dbReference type="ARBA" id="ARBA00022723"/>
    </source>
</evidence>
<dbReference type="Pfam" id="PF13419">
    <property type="entry name" value="HAD_2"/>
    <property type="match status" value="1"/>
</dbReference>
<keyword evidence="5" id="KW-0119">Carbohydrate metabolism</keyword>
<name>A0A1H9F4P4_9PSED</name>
<accession>A0A1H9F4P4</accession>